<accession>D6TEE2</accession>
<gene>
    <name evidence="2" type="ORF">Krac_11933</name>
</gene>
<comment type="caution">
    <text evidence="2">The sequence shown here is derived from an EMBL/GenBank/DDBJ whole genome shotgun (WGS) entry which is preliminary data.</text>
</comment>
<reference evidence="2 3" key="1">
    <citation type="journal article" date="2011" name="Stand. Genomic Sci.">
        <title>Non-contiguous finished genome sequence and contextual data of the filamentous soil bacterium Ktedonobacter racemifer type strain (SOSP1-21).</title>
        <authorList>
            <person name="Chang Y.J."/>
            <person name="Land M."/>
            <person name="Hauser L."/>
            <person name="Chertkov O."/>
            <person name="Del Rio T.G."/>
            <person name="Nolan M."/>
            <person name="Copeland A."/>
            <person name="Tice H."/>
            <person name="Cheng J.F."/>
            <person name="Lucas S."/>
            <person name="Han C."/>
            <person name="Goodwin L."/>
            <person name="Pitluck S."/>
            <person name="Ivanova N."/>
            <person name="Ovchinikova G."/>
            <person name="Pati A."/>
            <person name="Chen A."/>
            <person name="Palaniappan K."/>
            <person name="Mavromatis K."/>
            <person name="Liolios K."/>
            <person name="Brettin T."/>
            <person name="Fiebig A."/>
            <person name="Rohde M."/>
            <person name="Abt B."/>
            <person name="Goker M."/>
            <person name="Detter J.C."/>
            <person name="Woyke T."/>
            <person name="Bristow J."/>
            <person name="Eisen J.A."/>
            <person name="Markowitz V."/>
            <person name="Hugenholtz P."/>
            <person name="Kyrpides N.C."/>
            <person name="Klenk H.P."/>
            <person name="Lapidus A."/>
        </authorList>
    </citation>
    <scope>NUCLEOTIDE SEQUENCE [LARGE SCALE GENOMIC DNA]</scope>
    <source>
        <strain evidence="3">DSM 44963</strain>
    </source>
</reference>
<keyword evidence="3" id="KW-1185">Reference proteome</keyword>
<name>D6TEE2_KTERA</name>
<dbReference type="EMBL" id="ADVG01000001">
    <property type="protein sequence ID" value="EFH90315.1"/>
    <property type="molecule type" value="Genomic_DNA"/>
</dbReference>
<feature type="region of interest" description="Disordered" evidence="1">
    <location>
        <begin position="1"/>
        <end position="22"/>
    </location>
</feature>
<protein>
    <submittedName>
        <fullName evidence="2">Uncharacterized protein</fullName>
    </submittedName>
</protein>
<dbReference type="Proteomes" id="UP000004508">
    <property type="component" value="Unassembled WGS sequence"/>
</dbReference>
<sequence>MAEADISQPYRIPQPSHVPLSQGPLDISILIRECRHMFLGIIVGLRAQDDTQERP</sequence>
<evidence type="ECO:0000256" key="1">
    <source>
        <dbReference type="SAM" id="MobiDB-lite"/>
    </source>
</evidence>
<dbReference type="InParanoid" id="D6TEE2"/>
<evidence type="ECO:0000313" key="2">
    <source>
        <dbReference type="EMBL" id="EFH90315.1"/>
    </source>
</evidence>
<dbReference type="AlphaFoldDB" id="D6TEE2"/>
<organism evidence="2 3">
    <name type="scientific">Ktedonobacter racemifer DSM 44963</name>
    <dbReference type="NCBI Taxonomy" id="485913"/>
    <lineage>
        <taxon>Bacteria</taxon>
        <taxon>Bacillati</taxon>
        <taxon>Chloroflexota</taxon>
        <taxon>Ktedonobacteria</taxon>
        <taxon>Ktedonobacterales</taxon>
        <taxon>Ktedonobacteraceae</taxon>
        <taxon>Ktedonobacter</taxon>
    </lineage>
</organism>
<proteinExistence type="predicted"/>
<evidence type="ECO:0000313" key="3">
    <source>
        <dbReference type="Proteomes" id="UP000004508"/>
    </source>
</evidence>